<feature type="compositionally biased region" description="Low complexity" evidence="1">
    <location>
        <begin position="316"/>
        <end position="333"/>
    </location>
</feature>
<dbReference type="OrthoDB" id="4958399at2"/>
<keyword evidence="3" id="KW-0732">Signal</keyword>
<feature type="compositionally biased region" description="Polar residues" evidence="1">
    <location>
        <begin position="613"/>
        <end position="622"/>
    </location>
</feature>
<feature type="region of interest" description="Disordered" evidence="1">
    <location>
        <begin position="557"/>
        <end position="586"/>
    </location>
</feature>
<evidence type="ECO:0000256" key="1">
    <source>
        <dbReference type="SAM" id="MobiDB-lite"/>
    </source>
</evidence>
<feature type="compositionally biased region" description="Low complexity" evidence="1">
    <location>
        <begin position="129"/>
        <end position="155"/>
    </location>
</feature>
<comment type="caution">
    <text evidence="4">The sequence shown here is derived from an EMBL/GenBank/DDBJ whole genome shotgun (WGS) entry which is preliminary data.</text>
</comment>
<keyword evidence="2" id="KW-0472">Membrane</keyword>
<feature type="compositionally biased region" description="Gly residues" evidence="1">
    <location>
        <begin position="443"/>
        <end position="461"/>
    </location>
</feature>
<proteinExistence type="predicted"/>
<reference evidence="4 5" key="1">
    <citation type="submission" date="2019-06" db="EMBL/GenBank/DDBJ databases">
        <authorList>
            <person name="Li F."/>
        </authorList>
    </citation>
    <scope>NUCLEOTIDE SEQUENCE [LARGE SCALE GENOMIC DNA]</scope>
    <source>
        <strain evidence="4 5">10F1D-1</strain>
    </source>
</reference>
<feature type="transmembrane region" description="Helical" evidence="2">
    <location>
        <begin position="687"/>
        <end position="708"/>
    </location>
</feature>
<feature type="compositionally biased region" description="Low complexity" evidence="1">
    <location>
        <begin position="496"/>
        <end position="507"/>
    </location>
</feature>
<feature type="region of interest" description="Disordered" evidence="1">
    <location>
        <begin position="613"/>
        <end position="666"/>
    </location>
</feature>
<organism evidence="4 5">
    <name type="scientific">Schumannella soli</name>
    <dbReference type="NCBI Taxonomy" id="2590779"/>
    <lineage>
        <taxon>Bacteria</taxon>
        <taxon>Bacillati</taxon>
        <taxon>Actinomycetota</taxon>
        <taxon>Actinomycetes</taxon>
        <taxon>Micrococcales</taxon>
        <taxon>Microbacteriaceae</taxon>
        <taxon>Schumannella</taxon>
    </lineage>
</organism>
<keyword evidence="2" id="KW-1133">Transmembrane helix</keyword>
<feature type="compositionally biased region" description="Low complexity" evidence="1">
    <location>
        <begin position="203"/>
        <end position="223"/>
    </location>
</feature>
<feature type="region of interest" description="Disordered" evidence="1">
    <location>
        <begin position="188"/>
        <end position="223"/>
    </location>
</feature>
<evidence type="ECO:0000313" key="4">
    <source>
        <dbReference type="EMBL" id="TPW74000.1"/>
    </source>
</evidence>
<feature type="region of interest" description="Disordered" evidence="1">
    <location>
        <begin position="316"/>
        <end position="337"/>
    </location>
</feature>
<feature type="region of interest" description="Disordered" evidence="1">
    <location>
        <begin position="434"/>
        <end position="461"/>
    </location>
</feature>
<feature type="compositionally biased region" description="Low complexity" evidence="1">
    <location>
        <begin position="639"/>
        <end position="649"/>
    </location>
</feature>
<dbReference type="AlphaFoldDB" id="A0A506XX50"/>
<feature type="compositionally biased region" description="Low complexity" evidence="1">
    <location>
        <begin position="391"/>
        <end position="400"/>
    </location>
</feature>
<feature type="region of interest" description="Disordered" evidence="1">
    <location>
        <begin position="492"/>
        <end position="536"/>
    </location>
</feature>
<keyword evidence="2" id="KW-0812">Transmembrane</keyword>
<dbReference type="PROSITE" id="PS51257">
    <property type="entry name" value="PROKAR_LIPOPROTEIN"/>
    <property type="match status" value="1"/>
</dbReference>
<feature type="region of interest" description="Disordered" evidence="1">
    <location>
        <begin position="129"/>
        <end position="158"/>
    </location>
</feature>
<feature type="compositionally biased region" description="Low complexity" evidence="1">
    <location>
        <begin position="522"/>
        <end position="535"/>
    </location>
</feature>
<feature type="region of interest" description="Disordered" evidence="1">
    <location>
        <begin position="370"/>
        <end position="407"/>
    </location>
</feature>
<evidence type="ECO:0000256" key="2">
    <source>
        <dbReference type="SAM" id="Phobius"/>
    </source>
</evidence>
<feature type="compositionally biased region" description="Low complexity" evidence="1">
    <location>
        <begin position="85"/>
        <end position="96"/>
    </location>
</feature>
<feature type="compositionally biased region" description="Low complexity" evidence="1">
    <location>
        <begin position="268"/>
        <end position="277"/>
    </location>
</feature>
<keyword evidence="5" id="KW-1185">Reference proteome</keyword>
<dbReference type="EMBL" id="VHQG01000005">
    <property type="protein sequence ID" value="TPW74000.1"/>
    <property type="molecule type" value="Genomic_DNA"/>
</dbReference>
<feature type="compositionally biased region" description="Low complexity" evidence="1">
    <location>
        <begin position="65"/>
        <end position="77"/>
    </location>
</feature>
<feature type="signal peptide" evidence="3">
    <location>
        <begin position="1"/>
        <end position="28"/>
    </location>
</feature>
<feature type="region of interest" description="Disordered" evidence="1">
    <location>
        <begin position="254"/>
        <end position="280"/>
    </location>
</feature>
<feature type="compositionally biased region" description="Low complexity" evidence="1">
    <location>
        <begin position="370"/>
        <end position="383"/>
    </location>
</feature>
<dbReference type="RefSeq" id="WP_141164579.1">
    <property type="nucleotide sequence ID" value="NZ_VHQG01000005.1"/>
</dbReference>
<evidence type="ECO:0000256" key="3">
    <source>
        <dbReference type="SAM" id="SignalP"/>
    </source>
</evidence>
<feature type="chain" id="PRO_5021202804" description="DUF320 domain-containing protein" evidence="3">
    <location>
        <begin position="29"/>
        <end position="713"/>
    </location>
</feature>
<gene>
    <name evidence="4" type="ORF">FJ657_15215</name>
</gene>
<accession>A0A506XX50</accession>
<protein>
    <recommendedName>
        <fullName evidence="6">DUF320 domain-containing protein</fullName>
    </recommendedName>
</protein>
<feature type="compositionally biased region" description="Low complexity" evidence="1">
    <location>
        <begin position="188"/>
        <end position="197"/>
    </location>
</feature>
<feature type="compositionally biased region" description="Gly residues" evidence="1">
    <location>
        <begin position="508"/>
        <end position="521"/>
    </location>
</feature>
<name>A0A506XX50_9MICO</name>
<dbReference type="Proteomes" id="UP000316252">
    <property type="component" value="Unassembled WGS sequence"/>
</dbReference>
<sequence>MNRIVSRGLMGVLFTGGLMALGCGVANAAEQPSTDGTGSVAGGTQALIDIDLPIDLSGVSLSVLGDSSSTGSTTAPAAPTPAAPAAPATPAAPAAPVTSGSDSLLGGSQALVNAGVPITVSGNSISVVGDSASSGSTTSAAPAPAPAAASTDGSDGTASGTQALIGLNVPITVSGNAISVLGDTGSSGATTGAATDPADSDSADGTAGDAATTGSGATTSGSDGILGGTQIVPNVGAPVTVAGNAISLLGDSATSGSTVGSTTGGSGSSAAAPSTSGVDGIAGGTRVVPDVAAPVTLGGNAISLLGDSTAIDSSTAVGAGSGSDAGDTTGTAGPVITSGDDGILSGTQVAGDVAAPVTLGGNAISVLGDSATSGSTVGSTTGATGSGTGGSTAAPTTSGSDGIAGGTQVAPNVGAPVTLGGNAISVLGDSTATDSATAVSTGSGSGATDGTGTTAGAGASTSGGDGVLSGTQVLGDVAVPVTVGGNAISVLGDSATSDSSVTNTTGSGTTGTAGEGTGTAGGPTTSGSDGTASGTQVVPEVGLPITASGNAISVVGDSTSTGSDVTGGIPAGDGSTGGATTDGSGGIAGGTQIAPILRFPILIGGNAVSVVGDSTTEDTGTSVIEGGDPTDPTDPTDPVDPGTPTVPGDGASGDGSGNDGSGAGTGIVAQADGVRQLASTGVGGAEIALTAVALLLGLGVILLMVGVARRRSA</sequence>
<feature type="compositionally biased region" description="Gly residues" evidence="1">
    <location>
        <begin position="650"/>
        <end position="665"/>
    </location>
</feature>
<evidence type="ECO:0000313" key="5">
    <source>
        <dbReference type="Proteomes" id="UP000316252"/>
    </source>
</evidence>
<evidence type="ECO:0008006" key="6">
    <source>
        <dbReference type="Google" id="ProtNLM"/>
    </source>
</evidence>
<feature type="region of interest" description="Disordered" evidence="1">
    <location>
        <begin position="65"/>
        <end position="102"/>
    </location>
</feature>